<keyword evidence="2" id="KW-0378">Hydrolase</keyword>
<dbReference type="GO" id="GO:0004519">
    <property type="term" value="F:endonuclease activity"/>
    <property type="evidence" value="ECO:0007669"/>
    <property type="project" value="UniProtKB-KW"/>
</dbReference>
<sequence length="363" mass="42175">MKNYVEIYRGEVVMKDSIGILGNDKSKNHFKEILKLSKESDELILVSPFFTKDIGFFLENMETIQKLTIYTVFEGYNDALNKADSVHELYRYCESNNIKLSVKFNDDLHGKVYLFYKNDKERGAIVTSANFTSKGLINNYEWGISINDNDKQKLLRSEIEEMTVYELNKHQIEAIHKSAIDFKKNNPIPKENVFKINKYINVKPSKNGNIKMGYYLKPIGVTGNPFKKGDTLKENDEIGFGDSANKLNKGDILFCHSVGTGFLVGYYKISSDSSEFKEINKDDRWPWKVSVECYSIPFSKEWWVYEMKTNDLVSEFKKLYPDKHITYNGGDTLGALKWGRDRIRLTEQFAIYLIEEIDKNWKS</sequence>
<keyword evidence="2" id="KW-0255">Endonuclease</keyword>
<organism evidence="2 3">
    <name type="scientific">Clostridium chromiireducens</name>
    <dbReference type="NCBI Taxonomy" id="225345"/>
    <lineage>
        <taxon>Bacteria</taxon>
        <taxon>Bacillati</taxon>
        <taxon>Bacillota</taxon>
        <taxon>Clostridia</taxon>
        <taxon>Eubacteriales</taxon>
        <taxon>Clostridiaceae</taxon>
        <taxon>Clostridium</taxon>
    </lineage>
</organism>
<dbReference type="AlphaFoldDB" id="A0A399IJ27"/>
<dbReference type="CDD" id="cd09117">
    <property type="entry name" value="PLDc_Bfil_DEXD_like"/>
    <property type="match status" value="1"/>
</dbReference>
<dbReference type="EMBL" id="QXDJ01000008">
    <property type="protein sequence ID" value="RII32259.1"/>
    <property type="molecule type" value="Genomic_DNA"/>
</dbReference>
<evidence type="ECO:0000313" key="2">
    <source>
        <dbReference type="EMBL" id="RII32259.1"/>
    </source>
</evidence>
<evidence type="ECO:0000313" key="3">
    <source>
        <dbReference type="Proteomes" id="UP000265930"/>
    </source>
</evidence>
<comment type="caution">
    <text evidence="2">The sequence shown here is derived from an EMBL/GenBank/DDBJ whole genome shotgun (WGS) entry which is preliminary data.</text>
</comment>
<dbReference type="Gene3D" id="3.30.870.10">
    <property type="entry name" value="Endonuclease Chain A"/>
    <property type="match status" value="1"/>
</dbReference>
<feature type="domain" description="Restriction endonuclease type II NgoFVII N-terminal" evidence="1">
    <location>
        <begin position="35"/>
        <end position="172"/>
    </location>
</feature>
<reference evidence="2 3" key="1">
    <citation type="submission" date="2018-08" db="EMBL/GenBank/DDBJ databases">
        <title>Genome of Clostridium chromiireducens C1, DSM12136.</title>
        <authorList>
            <person name="Xing M."/>
            <person name="Wei Y."/>
            <person name="Ang E.L."/>
            <person name="Zhao H."/>
            <person name="Zhang Y."/>
        </authorList>
    </citation>
    <scope>NUCLEOTIDE SEQUENCE [LARGE SCALE GENOMIC DNA]</scope>
    <source>
        <strain evidence="2 3">C1</strain>
    </source>
</reference>
<keyword evidence="2" id="KW-0540">Nuclease</keyword>
<gene>
    <name evidence="2" type="ORF">D2A34_23835</name>
</gene>
<name>A0A399IJ27_9CLOT</name>
<dbReference type="Proteomes" id="UP000265930">
    <property type="component" value="Unassembled WGS sequence"/>
</dbReference>
<proteinExistence type="predicted"/>
<accession>A0A399IJ27</accession>
<dbReference type="InterPro" id="IPR019065">
    <property type="entry name" value="RE_NgoFVII_N"/>
</dbReference>
<protein>
    <submittedName>
        <fullName evidence="2">NgoFVII family restriction endonuclease</fullName>
    </submittedName>
</protein>
<dbReference type="Pfam" id="PF09565">
    <property type="entry name" value="RE_NgoFVII"/>
    <property type="match status" value="1"/>
</dbReference>
<dbReference type="SUPFAM" id="SSF56024">
    <property type="entry name" value="Phospholipase D/nuclease"/>
    <property type="match status" value="1"/>
</dbReference>
<evidence type="ECO:0000259" key="1">
    <source>
        <dbReference type="Pfam" id="PF09565"/>
    </source>
</evidence>